<evidence type="ECO:0000256" key="3">
    <source>
        <dbReference type="RuleBase" id="RU361235"/>
    </source>
</evidence>
<feature type="chain" id="PRO_5045001476" description="Carboxylic ester hydrolase" evidence="3">
    <location>
        <begin position="21"/>
        <end position="561"/>
    </location>
</feature>
<name>A0ABR2Z5L3_9AGAR</name>
<dbReference type="PANTHER" id="PTHR11559">
    <property type="entry name" value="CARBOXYLESTERASE"/>
    <property type="match status" value="1"/>
</dbReference>
<organism evidence="5 6">
    <name type="scientific">Marasmius tenuissimus</name>
    <dbReference type="NCBI Taxonomy" id="585030"/>
    <lineage>
        <taxon>Eukaryota</taxon>
        <taxon>Fungi</taxon>
        <taxon>Dikarya</taxon>
        <taxon>Basidiomycota</taxon>
        <taxon>Agaricomycotina</taxon>
        <taxon>Agaricomycetes</taxon>
        <taxon>Agaricomycetidae</taxon>
        <taxon>Agaricales</taxon>
        <taxon>Marasmiineae</taxon>
        <taxon>Marasmiaceae</taxon>
        <taxon>Marasmius</taxon>
    </lineage>
</organism>
<comment type="caution">
    <text evidence="5">The sequence shown here is derived from an EMBL/GenBank/DDBJ whole genome shotgun (WGS) entry which is preliminary data.</text>
</comment>
<dbReference type="Proteomes" id="UP001437256">
    <property type="component" value="Unassembled WGS sequence"/>
</dbReference>
<dbReference type="InterPro" id="IPR002018">
    <property type="entry name" value="CarbesteraseB"/>
</dbReference>
<sequence>MYSIAFWVQTFLTLGGTFSAAQFTGPTIQGNGVTYQGAQNASGNTDYFLSIPFAQPPVGNQRFKPPVAWSPSGPDTVIDATTYGPNCPQGVAGDDSDTSEDCLTLHIWKPSNVTENLPVMVWIYGGGFYFGTTRTYEGWSIVQPSIMINKPVIYVAMNYRTGIFGFPPGTASAKAGALNLGLKDQRLALEWVQENIEYFGGDKTKVTLFGQSAGAISAAYQSMYKGGDVGGVFRGIIMESGSPSSVNVPPADDPVQEKAYQFVVNATGCTDFSDTFECLRSVPSDVLQKANKDVVQIPPEWRGPDQGPVVLGPVLALGDDFLPELPSISIHAGRYAKLPLINGGVKDEGTISTNTMTPETEKNVTDWLLSQEPGLYFGISNETAVAELLKLYPADPAAGSPYGTGSETFGLAAQYKRLASLVGDLIFEASRRDHVQTATTDGVDVWSYFLNASIIQLDSSLDFFGVQHTAEYTFVFHRLTEDTGGATIPDYFAKVEDVVFNYWINFAYNLDPNPTSGSYPYWPKYGSNATLISLGEEISLIPDTHRAEGIEYIINTPSLYN</sequence>
<dbReference type="InterPro" id="IPR050309">
    <property type="entry name" value="Type-B_Carboxylest/Lipase"/>
</dbReference>
<evidence type="ECO:0000313" key="5">
    <source>
        <dbReference type="EMBL" id="KAL0056897.1"/>
    </source>
</evidence>
<keyword evidence="2 3" id="KW-0378">Hydrolase</keyword>
<gene>
    <name evidence="5" type="ORF">AAF712_016488</name>
</gene>
<protein>
    <recommendedName>
        <fullName evidence="3">Carboxylic ester hydrolase</fullName>
        <ecNumber evidence="3">3.1.1.-</ecNumber>
    </recommendedName>
</protein>
<proteinExistence type="inferred from homology"/>
<keyword evidence="3" id="KW-0732">Signal</keyword>
<evidence type="ECO:0000259" key="4">
    <source>
        <dbReference type="Pfam" id="PF00135"/>
    </source>
</evidence>
<dbReference type="Pfam" id="PF00135">
    <property type="entry name" value="COesterase"/>
    <property type="match status" value="1"/>
</dbReference>
<dbReference type="Gene3D" id="3.40.50.1820">
    <property type="entry name" value="alpha/beta hydrolase"/>
    <property type="match status" value="1"/>
</dbReference>
<comment type="similarity">
    <text evidence="1 3">Belongs to the type-B carboxylesterase/lipase family.</text>
</comment>
<dbReference type="InterPro" id="IPR029058">
    <property type="entry name" value="AB_hydrolase_fold"/>
</dbReference>
<feature type="domain" description="Carboxylesterase type B" evidence="4">
    <location>
        <begin position="28"/>
        <end position="534"/>
    </location>
</feature>
<evidence type="ECO:0000256" key="1">
    <source>
        <dbReference type="ARBA" id="ARBA00005964"/>
    </source>
</evidence>
<evidence type="ECO:0000256" key="2">
    <source>
        <dbReference type="ARBA" id="ARBA00022801"/>
    </source>
</evidence>
<feature type="signal peptide" evidence="3">
    <location>
        <begin position="1"/>
        <end position="20"/>
    </location>
</feature>
<dbReference type="EMBL" id="JBBXMP010000834">
    <property type="protein sequence ID" value="KAL0056897.1"/>
    <property type="molecule type" value="Genomic_DNA"/>
</dbReference>
<evidence type="ECO:0000313" key="6">
    <source>
        <dbReference type="Proteomes" id="UP001437256"/>
    </source>
</evidence>
<dbReference type="InterPro" id="IPR019826">
    <property type="entry name" value="Carboxylesterase_B_AS"/>
</dbReference>
<dbReference type="SUPFAM" id="SSF53474">
    <property type="entry name" value="alpha/beta-Hydrolases"/>
    <property type="match status" value="1"/>
</dbReference>
<dbReference type="PROSITE" id="PS00122">
    <property type="entry name" value="CARBOXYLESTERASE_B_1"/>
    <property type="match status" value="1"/>
</dbReference>
<accession>A0ABR2Z5L3</accession>
<reference evidence="5 6" key="1">
    <citation type="submission" date="2024-05" db="EMBL/GenBank/DDBJ databases">
        <title>A draft genome resource for the thread blight pathogen Marasmius tenuissimus strain MS-2.</title>
        <authorList>
            <person name="Yulfo-Soto G.E."/>
            <person name="Baruah I.K."/>
            <person name="Amoako-Attah I."/>
            <person name="Bukari Y."/>
            <person name="Meinhardt L.W."/>
            <person name="Bailey B.A."/>
            <person name="Cohen S.P."/>
        </authorList>
    </citation>
    <scope>NUCLEOTIDE SEQUENCE [LARGE SCALE GENOMIC DNA]</scope>
    <source>
        <strain evidence="5 6">MS-2</strain>
    </source>
</reference>
<dbReference type="EC" id="3.1.1.-" evidence="3"/>
<keyword evidence="6" id="KW-1185">Reference proteome</keyword>